<evidence type="ECO:0000313" key="2">
    <source>
        <dbReference type="EMBL" id="PPV14010.1"/>
    </source>
</evidence>
<dbReference type="EMBL" id="BKBC01000044">
    <property type="protein sequence ID" value="GEQ22259.1"/>
    <property type="molecule type" value="Genomic_DNA"/>
</dbReference>
<reference evidence="2 3" key="1">
    <citation type="submission" date="2016-01" db="EMBL/GenBank/DDBJ databases">
        <title>Characterization of the Clostridium difficile lineages that are prevalent in Hong Kong and China.</title>
        <authorList>
            <person name="Kwok J.S.-L."/>
            <person name="Lam W.-Y."/>
            <person name="Ip M."/>
            <person name="Chan T.-F."/>
            <person name="Hawkey P.M."/>
            <person name="Tsui S.K.-W."/>
        </authorList>
    </citation>
    <scope>NUCLEOTIDE SEQUENCE [LARGE SCALE GENOMIC DNA]</scope>
    <source>
        <strain evidence="2 3">300064</strain>
    </source>
</reference>
<organism evidence="2 3">
    <name type="scientific">Clostridium butyricum</name>
    <dbReference type="NCBI Taxonomy" id="1492"/>
    <lineage>
        <taxon>Bacteria</taxon>
        <taxon>Bacillati</taxon>
        <taxon>Bacillota</taxon>
        <taxon>Clostridia</taxon>
        <taxon>Eubacteriales</taxon>
        <taxon>Clostridiaceae</taxon>
        <taxon>Clostridium</taxon>
    </lineage>
</organism>
<accession>A0A2S7F9F5</accession>
<evidence type="ECO:0000313" key="4">
    <source>
        <dbReference type="Proteomes" id="UP000321089"/>
    </source>
</evidence>
<name>A0A2S7F9F5_CLOBU</name>
<protein>
    <submittedName>
        <fullName evidence="2">Uncharacterized protein</fullName>
    </submittedName>
</protein>
<dbReference type="Proteomes" id="UP000321089">
    <property type="component" value="Unassembled WGS sequence"/>
</dbReference>
<gene>
    <name evidence="2" type="ORF">AWN73_15240</name>
    <name evidence="1" type="ORF">CBU02nite_27650</name>
</gene>
<sequence>MGRAEDRKKRKILNRRLTPEQFAKLNSDANRELVEYEVDKQIKFYQALWTECMLEAFKENKISTDKAKMILEDIETIMIRKIEEKKNGRIK</sequence>
<dbReference type="EMBL" id="LRDH01000114">
    <property type="protein sequence ID" value="PPV14010.1"/>
    <property type="molecule type" value="Genomic_DNA"/>
</dbReference>
<comment type="caution">
    <text evidence="2">The sequence shown here is derived from an EMBL/GenBank/DDBJ whole genome shotgun (WGS) entry which is preliminary data.</text>
</comment>
<reference evidence="1 4" key="2">
    <citation type="submission" date="2019-07" db="EMBL/GenBank/DDBJ databases">
        <title>Whole genome shotgun sequence of Clostridium butyricum NBRC 3858.</title>
        <authorList>
            <person name="Hosoyama A."/>
            <person name="Uohara A."/>
            <person name="Ohji S."/>
            <person name="Ichikawa N."/>
        </authorList>
    </citation>
    <scope>NUCLEOTIDE SEQUENCE [LARGE SCALE GENOMIC DNA]</scope>
    <source>
        <strain evidence="1 4">NBRC 3858</strain>
    </source>
</reference>
<proteinExistence type="predicted"/>
<evidence type="ECO:0000313" key="1">
    <source>
        <dbReference type="EMBL" id="GEQ22259.1"/>
    </source>
</evidence>
<dbReference type="AlphaFoldDB" id="A0A2S7F9F5"/>
<dbReference type="Proteomes" id="UP000238081">
    <property type="component" value="Unassembled WGS sequence"/>
</dbReference>
<evidence type="ECO:0000313" key="3">
    <source>
        <dbReference type="Proteomes" id="UP000238081"/>
    </source>
</evidence>
<dbReference type="RefSeq" id="WP_043666071.1">
    <property type="nucleotide sequence ID" value="NZ_BKBC01000044.1"/>
</dbReference>